<dbReference type="PANTHER" id="PTHR12049:SF5">
    <property type="entry name" value="PROTEIN ARGININE METHYLTRANSFERASE NDUFAF7 HOMOLOG, MITOCHONDRIAL"/>
    <property type="match status" value="1"/>
</dbReference>
<dbReference type="Proteomes" id="UP000789595">
    <property type="component" value="Unassembled WGS sequence"/>
</dbReference>
<dbReference type="OrthoDB" id="17415at2759"/>
<comment type="catalytic activity">
    <reaction evidence="6 7">
        <text>L-arginyl-[protein] + 2 S-adenosyl-L-methionine = N(omega),N(omega)'-dimethyl-L-arginyl-[protein] + 2 S-adenosyl-L-homocysteine + 2 H(+)</text>
        <dbReference type="Rhea" id="RHEA:48108"/>
        <dbReference type="Rhea" id="RHEA-COMP:10532"/>
        <dbReference type="Rhea" id="RHEA-COMP:11992"/>
        <dbReference type="ChEBI" id="CHEBI:15378"/>
        <dbReference type="ChEBI" id="CHEBI:29965"/>
        <dbReference type="ChEBI" id="CHEBI:57856"/>
        <dbReference type="ChEBI" id="CHEBI:59789"/>
        <dbReference type="ChEBI" id="CHEBI:88221"/>
        <dbReference type="EC" id="2.1.1.320"/>
    </reaction>
</comment>
<evidence type="ECO:0000256" key="6">
    <source>
        <dbReference type="ARBA" id="ARBA00048612"/>
    </source>
</evidence>
<evidence type="ECO:0000256" key="3">
    <source>
        <dbReference type="ARBA" id="ARBA00022603"/>
    </source>
</evidence>
<organism evidence="8 9">
    <name type="scientific">Pelagomonas calceolata</name>
    <dbReference type="NCBI Taxonomy" id="35677"/>
    <lineage>
        <taxon>Eukaryota</taxon>
        <taxon>Sar</taxon>
        <taxon>Stramenopiles</taxon>
        <taxon>Ochrophyta</taxon>
        <taxon>Pelagophyceae</taxon>
        <taxon>Pelagomonadales</taxon>
        <taxon>Pelagomonadaceae</taxon>
        <taxon>Pelagomonas</taxon>
    </lineage>
</organism>
<keyword evidence="9" id="KW-1185">Reference proteome</keyword>
<comment type="function">
    <text evidence="7">Arginine methyltransferase involved in the assembly or stability of mitochondrial NADH:ubiquinone oxidoreductase complex (complex I).</text>
</comment>
<gene>
    <name evidence="8" type="ORF">PECAL_5P26490</name>
</gene>
<dbReference type="InterPro" id="IPR029063">
    <property type="entry name" value="SAM-dependent_MTases_sf"/>
</dbReference>
<evidence type="ECO:0000256" key="1">
    <source>
        <dbReference type="ARBA" id="ARBA00004173"/>
    </source>
</evidence>
<dbReference type="PANTHER" id="PTHR12049">
    <property type="entry name" value="PROTEIN ARGININE METHYLTRANSFERASE NDUFAF7, MITOCHONDRIAL"/>
    <property type="match status" value="1"/>
</dbReference>
<dbReference type="SUPFAM" id="SSF53335">
    <property type="entry name" value="S-adenosyl-L-methionine-dependent methyltransferases"/>
    <property type="match status" value="1"/>
</dbReference>
<keyword evidence="5 7" id="KW-0496">Mitochondrion</keyword>
<sequence length="379" mass="41208">MPRGVLPRGALRKRGALVRDVIADALCGPNGYFATRLPVLASHTAFAFREMKGRADYERALHERYTARAGFLTPAEIFAPWYSYAAARWALAWHRVDAVKAARSGGRPPPLRVAEFGVGSGSHAVHFLDYVRTNAPDVFVNCRYAGVDASQDACANFERRVHDAHPGVASAVVADARSEWTLPANFQDESCPTVVFALELLDNLPHDKVRDGFEGWVVDGREDFRPAADAWVRRALALDDPVAGDAFVPTGCLQFLYRVFEGAPRPRLFLADFSELPRPTGRDATAANAPLVAAADRDLDSYLDAQGNADVFFATDFDWLAKAYAAAGGVGTVATVPPAEFFARSPDLAAETATRSGFNPMLEDFWNTRIFLASGRGVG</sequence>
<proteinExistence type="inferred from homology"/>
<reference evidence="8" key="1">
    <citation type="submission" date="2021-11" db="EMBL/GenBank/DDBJ databases">
        <authorList>
            <consortium name="Genoscope - CEA"/>
            <person name="William W."/>
        </authorList>
    </citation>
    <scope>NUCLEOTIDE SEQUENCE</scope>
</reference>
<accession>A0A8J2T1B0</accession>
<protein>
    <recommendedName>
        <fullName evidence="7">Protein arginine methyltransferase NDUFAF7</fullName>
        <ecNumber evidence="7">2.1.1.320</ecNumber>
    </recommendedName>
</protein>
<dbReference type="GO" id="GO:0005739">
    <property type="term" value="C:mitochondrion"/>
    <property type="evidence" value="ECO:0007669"/>
    <property type="project" value="UniProtKB-SubCell"/>
</dbReference>
<evidence type="ECO:0000256" key="4">
    <source>
        <dbReference type="ARBA" id="ARBA00022679"/>
    </source>
</evidence>
<evidence type="ECO:0000256" key="5">
    <source>
        <dbReference type="ARBA" id="ARBA00023128"/>
    </source>
</evidence>
<dbReference type="Pfam" id="PF02636">
    <property type="entry name" value="Methyltransf_28"/>
    <property type="match status" value="1"/>
</dbReference>
<dbReference type="InterPro" id="IPR038375">
    <property type="entry name" value="NDUFAF7_sf"/>
</dbReference>
<dbReference type="GO" id="GO:0032259">
    <property type="term" value="P:methylation"/>
    <property type="evidence" value="ECO:0007669"/>
    <property type="project" value="UniProtKB-KW"/>
</dbReference>
<comment type="subcellular location">
    <subcellularLocation>
        <location evidence="1 7">Mitochondrion</location>
    </subcellularLocation>
</comment>
<evidence type="ECO:0000256" key="2">
    <source>
        <dbReference type="ARBA" id="ARBA00005891"/>
    </source>
</evidence>
<dbReference type="EC" id="2.1.1.320" evidence="7"/>
<keyword evidence="4 7" id="KW-0808">Transferase</keyword>
<comment type="caution">
    <text evidence="8">The sequence shown here is derived from an EMBL/GenBank/DDBJ whole genome shotgun (WGS) entry which is preliminary data.</text>
</comment>
<dbReference type="Gene3D" id="3.40.50.12710">
    <property type="match status" value="1"/>
</dbReference>
<name>A0A8J2T1B0_9STRA</name>
<dbReference type="InterPro" id="IPR003788">
    <property type="entry name" value="NDUFAF7"/>
</dbReference>
<comment type="similarity">
    <text evidence="2 7">Belongs to the NDUFAF7 family.</text>
</comment>
<dbReference type="EMBL" id="CAKKNE010000005">
    <property type="protein sequence ID" value="CAH0378130.1"/>
    <property type="molecule type" value="Genomic_DNA"/>
</dbReference>
<keyword evidence="3 7" id="KW-0489">Methyltransferase</keyword>
<dbReference type="GO" id="GO:0035243">
    <property type="term" value="F:protein-arginine omega-N symmetric methyltransferase activity"/>
    <property type="evidence" value="ECO:0007669"/>
    <property type="project" value="UniProtKB-EC"/>
</dbReference>
<dbReference type="AlphaFoldDB" id="A0A8J2T1B0"/>
<evidence type="ECO:0000313" key="8">
    <source>
        <dbReference type="EMBL" id="CAH0378130.1"/>
    </source>
</evidence>
<evidence type="ECO:0000313" key="9">
    <source>
        <dbReference type="Proteomes" id="UP000789595"/>
    </source>
</evidence>
<evidence type="ECO:0000256" key="7">
    <source>
        <dbReference type="RuleBase" id="RU364114"/>
    </source>
</evidence>